<feature type="compositionally biased region" description="Low complexity" evidence="1">
    <location>
        <begin position="358"/>
        <end position="372"/>
    </location>
</feature>
<keyword evidence="2" id="KW-1133">Transmembrane helix</keyword>
<proteinExistence type="predicted"/>
<evidence type="ECO:0000313" key="4">
    <source>
        <dbReference type="Proteomes" id="UP000440578"/>
    </source>
</evidence>
<accession>A0A6A4WEU4</accession>
<feature type="region of interest" description="Disordered" evidence="1">
    <location>
        <begin position="309"/>
        <end position="383"/>
    </location>
</feature>
<evidence type="ECO:0000256" key="1">
    <source>
        <dbReference type="SAM" id="MobiDB-lite"/>
    </source>
</evidence>
<keyword evidence="2" id="KW-0472">Membrane</keyword>
<gene>
    <name evidence="3" type="ORF">FJT64_023100</name>
</gene>
<keyword evidence="4" id="KW-1185">Reference proteome</keyword>
<comment type="caution">
    <text evidence="3">The sequence shown here is derived from an EMBL/GenBank/DDBJ whole genome shotgun (WGS) entry which is preliminary data.</text>
</comment>
<reference evidence="3 4" key="1">
    <citation type="submission" date="2019-07" db="EMBL/GenBank/DDBJ databases">
        <title>Draft genome assembly of a fouling barnacle, Amphibalanus amphitrite (Darwin, 1854): The first reference genome for Thecostraca.</title>
        <authorList>
            <person name="Kim W."/>
        </authorList>
    </citation>
    <scope>NUCLEOTIDE SEQUENCE [LARGE SCALE GENOMIC DNA]</scope>
    <source>
        <strain evidence="3">SNU_AA5</strain>
        <tissue evidence="3">Soma without cirri and trophi</tissue>
    </source>
</reference>
<dbReference type="AlphaFoldDB" id="A0A6A4WEU4"/>
<evidence type="ECO:0000256" key="2">
    <source>
        <dbReference type="SAM" id="Phobius"/>
    </source>
</evidence>
<name>A0A6A4WEU4_AMPAM</name>
<evidence type="ECO:0000313" key="3">
    <source>
        <dbReference type="EMBL" id="KAF0305225.1"/>
    </source>
</evidence>
<keyword evidence="2" id="KW-0812">Transmembrane</keyword>
<feature type="transmembrane region" description="Helical" evidence="2">
    <location>
        <begin position="191"/>
        <end position="209"/>
    </location>
</feature>
<sequence length="383" mass="39977">MCHNPILVSRAVGGSEAVAETGVPRGGRDWCPARWQRLVSRAVGGSEAVAETGVPRGGRLRGRGRDWCPARWAAPRPWQRLVSRAVGGSEAVAETGVPRGGRDWCPARWAAPRPWQRLVSRAVGGSEAVAEVAVAGAARFPVILSVALSALALSSCGEIALGLGLIVTCVKVFQSYEEVLSGGGRPAALKAYTSVTLALVWLWVTLFHLPCLLVWSRTRSESSQLLEDPSLAAALVLCNSGAVLWRDAAPRLDLAGYRAVAAVVHTAAVAVYLFGLLNVYRAGWLAAAAVLAMAVHQLTAPVREIPAEPATGAEQEAPEAEQEAPEGEQTQEQEAEQQEQDGAAGGDGDSGPEDAADDQQPCPADSADSAPAGGPGGDGVRRR</sequence>
<dbReference type="OrthoDB" id="348976at2759"/>
<feature type="compositionally biased region" description="Gly residues" evidence="1">
    <location>
        <begin position="373"/>
        <end position="383"/>
    </location>
</feature>
<organism evidence="3 4">
    <name type="scientific">Amphibalanus amphitrite</name>
    <name type="common">Striped barnacle</name>
    <name type="synonym">Balanus amphitrite</name>
    <dbReference type="NCBI Taxonomy" id="1232801"/>
    <lineage>
        <taxon>Eukaryota</taxon>
        <taxon>Metazoa</taxon>
        <taxon>Ecdysozoa</taxon>
        <taxon>Arthropoda</taxon>
        <taxon>Crustacea</taxon>
        <taxon>Multicrustacea</taxon>
        <taxon>Cirripedia</taxon>
        <taxon>Thoracica</taxon>
        <taxon>Thoracicalcarea</taxon>
        <taxon>Balanomorpha</taxon>
        <taxon>Balanoidea</taxon>
        <taxon>Balanidae</taxon>
        <taxon>Amphibalaninae</taxon>
        <taxon>Amphibalanus</taxon>
    </lineage>
</organism>
<feature type="transmembrane region" description="Helical" evidence="2">
    <location>
        <begin position="257"/>
        <end position="276"/>
    </location>
</feature>
<dbReference type="Proteomes" id="UP000440578">
    <property type="component" value="Unassembled WGS sequence"/>
</dbReference>
<dbReference type="EMBL" id="VIIS01000773">
    <property type="protein sequence ID" value="KAF0305225.1"/>
    <property type="molecule type" value="Genomic_DNA"/>
</dbReference>
<feature type="compositionally biased region" description="Acidic residues" evidence="1">
    <location>
        <begin position="316"/>
        <end position="339"/>
    </location>
</feature>
<protein>
    <submittedName>
        <fullName evidence="3">Uncharacterized protein</fullName>
    </submittedName>
</protein>